<proteinExistence type="predicted"/>
<accession>A0ABR3VHD1</accession>
<keyword evidence="3" id="KW-1185">Reference proteome</keyword>
<dbReference type="Proteomes" id="UP001583172">
    <property type="component" value="Unassembled WGS sequence"/>
</dbReference>
<dbReference type="EMBL" id="JAZGSY010000082">
    <property type="protein sequence ID" value="KAL1841220.1"/>
    <property type="molecule type" value="Genomic_DNA"/>
</dbReference>
<reference evidence="2 3" key="1">
    <citation type="journal article" date="2024" name="Commun. Biol.">
        <title>Comparative genomic analysis of thermophilic fungi reveals convergent evolutionary adaptations and gene losses.</title>
        <authorList>
            <person name="Steindorff A.S."/>
            <person name="Aguilar-Pontes M.V."/>
            <person name="Robinson A.J."/>
            <person name="Andreopoulos B."/>
            <person name="LaButti K."/>
            <person name="Kuo A."/>
            <person name="Mondo S."/>
            <person name="Riley R."/>
            <person name="Otillar R."/>
            <person name="Haridas S."/>
            <person name="Lipzen A."/>
            <person name="Grimwood J."/>
            <person name="Schmutz J."/>
            <person name="Clum A."/>
            <person name="Reid I.D."/>
            <person name="Moisan M.C."/>
            <person name="Butler G."/>
            <person name="Nguyen T.T.M."/>
            <person name="Dewar K."/>
            <person name="Conant G."/>
            <person name="Drula E."/>
            <person name="Henrissat B."/>
            <person name="Hansel C."/>
            <person name="Singer S."/>
            <person name="Hutchinson M.I."/>
            <person name="de Vries R.P."/>
            <person name="Natvig D.O."/>
            <person name="Powell A.J."/>
            <person name="Tsang A."/>
            <person name="Grigoriev I.V."/>
        </authorList>
    </citation>
    <scope>NUCLEOTIDE SEQUENCE [LARGE SCALE GENOMIC DNA]</scope>
    <source>
        <strain evidence="2 3">CBS 620.91</strain>
    </source>
</reference>
<evidence type="ECO:0000256" key="1">
    <source>
        <dbReference type="SAM" id="MobiDB-lite"/>
    </source>
</evidence>
<comment type="caution">
    <text evidence="2">The sequence shown here is derived from an EMBL/GenBank/DDBJ whole genome shotgun (WGS) entry which is preliminary data.</text>
</comment>
<evidence type="ECO:0000313" key="2">
    <source>
        <dbReference type="EMBL" id="KAL1841220.1"/>
    </source>
</evidence>
<protein>
    <submittedName>
        <fullName evidence="2">Uncharacterized protein</fullName>
    </submittedName>
</protein>
<gene>
    <name evidence="2" type="ORF">VTJ49DRAFT_7288</name>
</gene>
<evidence type="ECO:0000313" key="3">
    <source>
        <dbReference type="Proteomes" id="UP001583172"/>
    </source>
</evidence>
<organism evidence="2 3">
    <name type="scientific">Humicola insolens</name>
    <name type="common">Soft-rot fungus</name>
    <dbReference type="NCBI Taxonomy" id="85995"/>
    <lineage>
        <taxon>Eukaryota</taxon>
        <taxon>Fungi</taxon>
        <taxon>Dikarya</taxon>
        <taxon>Ascomycota</taxon>
        <taxon>Pezizomycotina</taxon>
        <taxon>Sordariomycetes</taxon>
        <taxon>Sordariomycetidae</taxon>
        <taxon>Sordariales</taxon>
        <taxon>Chaetomiaceae</taxon>
        <taxon>Mycothermus</taxon>
    </lineage>
</organism>
<feature type="compositionally biased region" description="Polar residues" evidence="1">
    <location>
        <begin position="7"/>
        <end position="16"/>
    </location>
</feature>
<sequence length="183" mass="20192">MCPQEVLVSNPNMDSGNHNENDRSPNANTRDVDLFALAAGDVVVETPGATAGPTERSDLAMLHAAQDVLKLLTELTPRVEKMIPYLKDADRNELTITAATGSVNSNSPSAQRAIKILENVRAMAEAVTDLRRMMKDTQILAECQVLDTTCTAYMNGAINDEQYDCHLEPAGILSRRQSRYNWW</sequence>
<feature type="region of interest" description="Disordered" evidence="1">
    <location>
        <begin position="1"/>
        <end position="28"/>
    </location>
</feature>
<name>A0ABR3VHD1_HUMIN</name>